<dbReference type="InterPro" id="IPR036876">
    <property type="entry name" value="UVR_dom_sf"/>
</dbReference>
<dbReference type="RefSeq" id="WP_054493739.1">
    <property type="nucleotide sequence ID" value="NZ_BBZA01000216.1"/>
</dbReference>
<evidence type="ECO:0000256" key="3">
    <source>
        <dbReference type="ARBA" id="ARBA00022769"/>
    </source>
</evidence>
<keyword evidence="5 6" id="KW-0234">DNA repair</keyword>
<dbReference type="InterPro" id="IPR010994">
    <property type="entry name" value="RuvA_2-like"/>
</dbReference>
<dbReference type="SMART" id="SM00278">
    <property type="entry name" value="HhH1"/>
    <property type="match status" value="2"/>
</dbReference>
<dbReference type="AlphaFoldDB" id="A0A0M9UDG0"/>
<dbReference type="InterPro" id="IPR003583">
    <property type="entry name" value="Hlx-hairpin-Hlx_DNA-bd_motif"/>
</dbReference>
<dbReference type="Pfam" id="PF22920">
    <property type="entry name" value="UvrC_RNaseH"/>
    <property type="match status" value="1"/>
</dbReference>
<comment type="function">
    <text evidence="6">The UvrABC repair system catalyzes the recognition and processing of DNA lesions. UvrC both incises the 5' and 3' sides of the lesion. The N-terminal half is responsible for the 3' incision and the C-terminal half is responsible for the 5' incision.</text>
</comment>
<dbReference type="InterPro" id="IPR004791">
    <property type="entry name" value="UvrC"/>
</dbReference>
<dbReference type="NCBIfam" id="NF001824">
    <property type="entry name" value="PRK00558.1-5"/>
    <property type="match status" value="1"/>
</dbReference>
<dbReference type="NCBIfam" id="TIGR00194">
    <property type="entry name" value="uvrC"/>
    <property type="match status" value="1"/>
</dbReference>
<keyword evidence="2 6" id="KW-0227">DNA damage</keyword>
<dbReference type="CDD" id="cd10434">
    <property type="entry name" value="GIY-YIG_UvrC_Cho"/>
    <property type="match status" value="1"/>
</dbReference>
<evidence type="ECO:0000256" key="2">
    <source>
        <dbReference type="ARBA" id="ARBA00022763"/>
    </source>
</evidence>
<dbReference type="Gene3D" id="3.30.420.340">
    <property type="entry name" value="UvrC, RNAse H endonuclease domain"/>
    <property type="match status" value="1"/>
</dbReference>
<dbReference type="PANTHER" id="PTHR30562:SF1">
    <property type="entry name" value="UVRABC SYSTEM PROTEIN C"/>
    <property type="match status" value="1"/>
</dbReference>
<reference evidence="10 12" key="1">
    <citation type="journal article" date="2015" name="Genome Announc.">
        <title>Draft Genome Sequence of a Heterotrophic Facultative Anaerobic Thermophilic Bacterium, Ardenticatena maritima Strain 110ST.</title>
        <authorList>
            <person name="Kawaichi S."/>
            <person name="Yoshida T."/>
            <person name="Sako Y."/>
            <person name="Nakamura R."/>
        </authorList>
    </citation>
    <scope>NUCLEOTIDE SEQUENCE [LARGE SCALE GENOMIC DNA]</scope>
    <source>
        <strain evidence="10 12">110S</strain>
    </source>
</reference>
<evidence type="ECO:0000313" key="11">
    <source>
        <dbReference type="EMBL" id="KPL87588.1"/>
    </source>
</evidence>
<evidence type="ECO:0000256" key="1">
    <source>
        <dbReference type="ARBA" id="ARBA00022490"/>
    </source>
</evidence>
<comment type="subcellular location">
    <subcellularLocation>
        <location evidence="6">Cytoplasm</location>
    </subcellularLocation>
</comment>
<dbReference type="PROSITE" id="PS50164">
    <property type="entry name" value="GIY_YIG"/>
    <property type="match status" value="1"/>
</dbReference>
<dbReference type="Proteomes" id="UP000050502">
    <property type="component" value="Unassembled WGS sequence"/>
</dbReference>
<dbReference type="OrthoDB" id="9804933at2"/>
<dbReference type="FunCoup" id="A0A0M9UDG0">
    <property type="interactions" value="320"/>
</dbReference>
<name>A0A0M9UDG0_9CHLR</name>
<dbReference type="GO" id="GO:0003677">
    <property type="term" value="F:DNA binding"/>
    <property type="evidence" value="ECO:0007669"/>
    <property type="project" value="UniProtKB-UniRule"/>
</dbReference>
<gene>
    <name evidence="6 10" type="primary">uvrC</name>
    <name evidence="10" type="ORF">ARMA_2397</name>
    <name evidence="11" type="ORF">SE16_08060</name>
</gene>
<dbReference type="GO" id="GO:0009380">
    <property type="term" value="C:excinuclease repair complex"/>
    <property type="evidence" value="ECO:0007669"/>
    <property type="project" value="InterPro"/>
</dbReference>
<reference evidence="12" key="3">
    <citation type="submission" date="2015-08" db="EMBL/GenBank/DDBJ databases">
        <title>Draft Genome Sequence of a Heterotrophic Facultative Anaerobic Bacterium Ardenticatena maritima Strain 110S.</title>
        <authorList>
            <person name="Kawaichi S."/>
            <person name="Yoshida T."/>
            <person name="Sako Y."/>
            <person name="Nakamura R."/>
        </authorList>
    </citation>
    <scope>NUCLEOTIDE SEQUENCE [LARGE SCALE GENOMIC DNA]</scope>
    <source>
        <strain evidence="12">110S</strain>
    </source>
</reference>
<evidence type="ECO:0000256" key="6">
    <source>
        <dbReference type="HAMAP-Rule" id="MF_00203"/>
    </source>
</evidence>
<accession>A0A0M9UDG0</accession>
<feature type="domain" description="UvrC family homology region profile" evidence="9">
    <location>
        <begin position="261"/>
        <end position="496"/>
    </location>
</feature>
<dbReference type="Pfam" id="PF01541">
    <property type="entry name" value="GIY-YIG"/>
    <property type="match status" value="1"/>
</dbReference>
<dbReference type="EMBL" id="LGKN01000005">
    <property type="protein sequence ID" value="KPL87588.1"/>
    <property type="molecule type" value="Genomic_DNA"/>
</dbReference>
<evidence type="ECO:0000256" key="4">
    <source>
        <dbReference type="ARBA" id="ARBA00022881"/>
    </source>
</evidence>
<proteinExistence type="inferred from homology"/>
<evidence type="ECO:0000259" key="7">
    <source>
        <dbReference type="PROSITE" id="PS50151"/>
    </source>
</evidence>
<protein>
    <recommendedName>
        <fullName evidence="6">UvrABC system protein C</fullName>
        <shortName evidence="6">Protein UvrC</shortName>
    </recommendedName>
    <alternativeName>
        <fullName evidence="6">Excinuclease ABC subunit C</fullName>
    </alternativeName>
</protein>
<organism evidence="10 12">
    <name type="scientific">Ardenticatena maritima</name>
    <dbReference type="NCBI Taxonomy" id="872965"/>
    <lineage>
        <taxon>Bacteria</taxon>
        <taxon>Bacillati</taxon>
        <taxon>Chloroflexota</taxon>
        <taxon>Ardenticatenia</taxon>
        <taxon>Ardenticatenales</taxon>
        <taxon>Ardenticatenaceae</taxon>
        <taxon>Ardenticatena</taxon>
    </lineage>
</organism>
<dbReference type="InterPro" id="IPR038476">
    <property type="entry name" value="UvrC_RNase_H_dom_sf"/>
</dbReference>
<evidence type="ECO:0000259" key="8">
    <source>
        <dbReference type="PROSITE" id="PS50164"/>
    </source>
</evidence>
<keyword evidence="4 6" id="KW-0267">Excision nuclease</keyword>
<evidence type="ECO:0000313" key="13">
    <source>
        <dbReference type="Proteomes" id="UP000050502"/>
    </source>
</evidence>
<dbReference type="GO" id="GO:0006289">
    <property type="term" value="P:nucleotide-excision repair"/>
    <property type="evidence" value="ECO:0007669"/>
    <property type="project" value="UniProtKB-UniRule"/>
</dbReference>
<dbReference type="InterPro" id="IPR001943">
    <property type="entry name" value="UVR_dom"/>
</dbReference>
<evidence type="ECO:0000313" key="12">
    <source>
        <dbReference type="Proteomes" id="UP000037784"/>
    </source>
</evidence>
<dbReference type="PROSITE" id="PS50165">
    <property type="entry name" value="UVRC"/>
    <property type="match status" value="1"/>
</dbReference>
<dbReference type="GO" id="GO:0009381">
    <property type="term" value="F:excinuclease ABC activity"/>
    <property type="evidence" value="ECO:0007669"/>
    <property type="project" value="UniProtKB-UniRule"/>
</dbReference>
<sequence length="620" mass="71376">MARRKQEIPAHIKPQLDALPKRPGVYLMKNRAGEILYVGKAKNLRNRVRSYWSAASQRVPKIRRLTSQVETIETWITDSELEALLLENTLIKQHQPRYNVRLKDDKRYPYIRVTWHEPYPKVMMTRQMVRDGSRYFGPYTSAWAVHETLDILRKRFKYLTCNRTITGNDERACLYYHIGLCAAPCIGAVSQEEYRALIQQLMNFLDGDHATLLRDLEREMYAAAEALEFERAAALRDQITALRRVVEQQKVVDVGGGDQDVVAFARDERDAVVQVFFIRNGKLIGRETFTLDNVEGEEDAELMQSFIQQFYDQTATIPQEILLPRDLDEMAIVRQWLKQKRGADVVLRVPRRGKQRELVEMATANAVEALEHLRSHWAVQERRQTEAIDELQQALSLPKPPVRIECYDVSHMQGTHVVGSMVVFEKGQPRKSDYRKFKMRHQRNDDFANMQEMLRRRLDNWREAQRKPGGDKWGILPDLMVIDGGKGQLNAAVAVLDEFGLSDTVPVIALAKREEEIFMPGVSEPIKLDRSSPALHLLQRARDEAHRFAVSYQRTLRRKAGLRSSLEDIPGIGPKRRARLLRHFGSIEAIRRASVDELAAVPGMTRAVAELVKRTLNNDA</sequence>
<dbReference type="InParanoid" id="A0A0M9UDG0"/>
<comment type="caution">
    <text evidence="10">The sequence shown here is derived from an EMBL/GenBank/DDBJ whole genome shotgun (WGS) entry which is preliminary data.</text>
</comment>
<dbReference type="Pfam" id="PF14520">
    <property type="entry name" value="HHH_5"/>
    <property type="match status" value="1"/>
</dbReference>
<dbReference type="Proteomes" id="UP000037784">
    <property type="component" value="Unassembled WGS sequence"/>
</dbReference>
<keyword evidence="3 6" id="KW-0228">DNA excision</keyword>
<dbReference type="Gene3D" id="1.10.150.20">
    <property type="entry name" value="5' to 3' exonuclease, C-terminal subdomain"/>
    <property type="match status" value="1"/>
</dbReference>
<dbReference type="GO" id="GO:0005737">
    <property type="term" value="C:cytoplasm"/>
    <property type="evidence" value="ECO:0007669"/>
    <property type="project" value="UniProtKB-SubCell"/>
</dbReference>
<reference evidence="11 13" key="2">
    <citation type="submission" date="2015-07" db="EMBL/GenBank/DDBJ databases">
        <title>Whole genome sequence of Ardenticatena maritima DSM 23922.</title>
        <authorList>
            <person name="Hemp J."/>
            <person name="Ward L.M."/>
            <person name="Pace L.A."/>
            <person name="Fischer W.W."/>
        </authorList>
    </citation>
    <scope>NUCLEOTIDE SEQUENCE [LARGE SCALE GENOMIC DNA]</scope>
    <source>
        <strain evidence="11 13">110S</strain>
    </source>
</reference>
<comment type="similarity">
    <text evidence="6">Belongs to the UvrC family.</text>
</comment>
<dbReference type="InterPro" id="IPR001162">
    <property type="entry name" value="UvrC_RNase_H_dom"/>
</dbReference>
<dbReference type="SUPFAM" id="SSF47781">
    <property type="entry name" value="RuvA domain 2-like"/>
    <property type="match status" value="1"/>
</dbReference>
<comment type="subunit">
    <text evidence="6">Interacts with UvrB in an incision complex.</text>
</comment>
<dbReference type="PROSITE" id="PS50151">
    <property type="entry name" value="UVR"/>
    <property type="match status" value="1"/>
</dbReference>
<feature type="domain" description="UVR" evidence="7">
    <location>
        <begin position="210"/>
        <end position="245"/>
    </location>
</feature>
<dbReference type="InterPro" id="IPR000305">
    <property type="entry name" value="GIY-YIG_endonuc"/>
</dbReference>
<dbReference type="InterPro" id="IPR047296">
    <property type="entry name" value="GIY-YIG_UvrC_Cho"/>
</dbReference>
<dbReference type="SUPFAM" id="SSF46600">
    <property type="entry name" value="C-terminal UvrC-binding domain of UvrB"/>
    <property type="match status" value="1"/>
</dbReference>
<dbReference type="EMBL" id="BBZA01000216">
    <property type="protein sequence ID" value="GAP63974.1"/>
    <property type="molecule type" value="Genomic_DNA"/>
</dbReference>
<dbReference type="InterPro" id="IPR050066">
    <property type="entry name" value="UvrABC_protein_C"/>
</dbReference>
<dbReference type="Pfam" id="PF08459">
    <property type="entry name" value="UvrC_RNaseH_dom"/>
    <property type="match status" value="1"/>
</dbReference>
<dbReference type="HAMAP" id="MF_00203">
    <property type="entry name" value="UvrC"/>
    <property type="match status" value="1"/>
</dbReference>
<keyword evidence="1 6" id="KW-0963">Cytoplasm</keyword>
<evidence type="ECO:0000256" key="5">
    <source>
        <dbReference type="ARBA" id="ARBA00023204"/>
    </source>
</evidence>
<dbReference type="STRING" id="872965.SE16_08060"/>
<feature type="domain" description="GIY-YIG" evidence="8">
    <location>
        <begin position="21"/>
        <end position="100"/>
    </location>
</feature>
<evidence type="ECO:0000259" key="9">
    <source>
        <dbReference type="PROSITE" id="PS50165"/>
    </source>
</evidence>
<dbReference type="PATRIC" id="fig|872965.6.peg.1654"/>
<dbReference type="GO" id="GO:0009432">
    <property type="term" value="P:SOS response"/>
    <property type="evidence" value="ECO:0007669"/>
    <property type="project" value="UniProtKB-UniRule"/>
</dbReference>
<dbReference type="SMART" id="SM00465">
    <property type="entry name" value="GIYc"/>
    <property type="match status" value="1"/>
</dbReference>
<dbReference type="Pfam" id="PF02151">
    <property type="entry name" value="UVR"/>
    <property type="match status" value="1"/>
</dbReference>
<keyword evidence="12" id="KW-1185">Reference proteome</keyword>
<dbReference type="SUPFAM" id="SSF82771">
    <property type="entry name" value="GIY-YIG endonuclease"/>
    <property type="match status" value="1"/>
</dbReference>
<dbReference type="Gene3D" id="4.10.860.10">
    <property type="entry name" value="UVR domain"/>
    <property type="match status" value="1"/>
</dbReference>
<dbReference type="PANTHER" id="PTHR30562">
    <property type="entry name" value="UVRC/OXIDOREDUCTASE"/>
    <property type="match status" value="1"/>
</dbReference>
<evidence type="ECO:0000313" key="10">
    <source>
        <dbReference type="EMBL" id="GAP63974.1"/>
    </source>
</evidence>
<keyword evidence="6" id="KW-0742">SOS response</keyword>
<dbReference type="InterPro" id="IPR035901">
    <property type="entry name" value="GIY-YIG_endonuc_sf"/>
</dbReference>
<dbReference type="FunFam" id="3.40.1440.10:FF:000001">
    <property type="entry name" value="UvrABC system protein C"/>
    <property type="match status" value="1"/>
</dbReference>
<dbReference type="Gene3D" id="3.40.1440.10">
    <property type="entry name" value="GIY-YIG endonuclease"/>
    <property type="match status" value="1"/>
</dbReference>